<dbReference type="Pfam" id="PF00455">
    <property type="entry name" value="DeoRC"/>
    <property type="match status" value="1"/>
</dbReference>
<dbReference type="InterPro" id="IPR036388">
    <property type="entry name" value="WH-like_DNA-bd_sf"/>
</dbReference>
<dbReference type="GO" id="GO:0003677">
    <property type="term" value="F:DNA binding"/>
    <property type="evidence" value="ECO:0007669"/>
    <property type="project" value="UniProtKB-KW"/>
</dbReference>
<keyword evidence="1" id="KW-0678">Repressor</keyword>
<dbReference type="InterPro" id="IPR018356">
    <property type="entry name" value="Tscrpt_reg_HTH_DeoR_CS"/>
</dbReference>
<name>A0AA41YXZ3_9HYPH</name>
<reference evidence="6" key="1">
    <citation type="submission" date="2022-05" db="EMBL/GenBank/DDBJ databases">
        <authorList>
            <person name="Pankratov T."/>
        </authorList>
    </citation>
    <scope>NUCLEOTIDE SEQUENCE</scope>
    <source>
        <strain evidence="6">BP6-180914</strain>
    </source>
</reference>
<dbReference type="PANTHER" id="PTHR30363">
    <property type="entry name" value="HTH-TYPE TRANSCRIPTIONAL REGULATOR SRLR-RELATED"/>
    <property type="match status" value="1"/>
</dbReference>
<dbReference type="InterPro" id="IPR050313">
    <property type="entry name" value="Carb_Metab_HTH_regulators"/>
</dbReference>
<dbReference type="AlphaFoldDB" id="A0AA41YXZ3"/>
<evidence type="ECO:0000256" key="4">
    <source>
        <dbReference type="ARBA" id="ARBA00023163"/>
    </source>
</evidence>
<keyword evidence="4" id="KW-0804">Transcription</keyword>
<dbReference type="SMART" id="SM01134">
    <property type="entry name" value="DeoRC"/>
    <property type="match status" value="1"/>
</dbReference>
<dbReference type="PROSITE" id="PS51000">
    <property type="entry name" value="HTH_DEOR_2"/>
    <property type="match status" value="1"/>
</dbReference>
<evidence type="ECO:0000256" key="1">
    <source>
        <dbReference type="ARBA" id="ARBA00022491"/>
    </source>
</evidence>
<dbReference type="SUPFAM" id="SSF100950">
    <property type="entry name" value="NagB/RpiA/CoA transferase-like"/>
    <property type="match status" value="1"/>
</dbReference>
<dbReference type="InterPro" id="IPR037171">
    <property type="entry name" value="NagB/RpiA_transferase-like"/>
</dbReference>
<dbReference type="PRINTS" id="PR00037">
    <property type="entry name" value="HTHLACR"/>
</dbReference>
<gene>
    <name evidence="6" type="ORF">M8523_19430</name>
</gene>
<dbReference type="PANTHER" id="PTHR30363:SF4">
    <property type="entry name" value="GLYCEROL-3-PHOSPHATE REGULON REPRESSOR"/>
    <property type="match status" value="1"/>
</dbReference>
<evidence type="ECO:0000313" key="6">
    <source>
        <dbReference type="EMBL" id="MCW6510194.1"/>
    </source>
</evidence>
<dbReference type="InterPro" id="IPR014036">
    <property type="entry name" value="DeoR-like_C"/>
</dbReference>
<keyword evidence="3 6" id="KW-0238">DNA-binding</keyword>
<dbReference type="Pfam" id="PF08220">
    <property type="entry name" value="HTH_DeoR"/>
    <property type="match status" value="1"/>
</dbReference>
<accession>A0AA41YXZ3</accession>
<evidence type="ECO:0000256" key="2">
    <source>
        <dbReference type="ARBA" id="ARBA00023015"/>
    </source>
</evidence>
<dbReference type="InterPro" id="IPR001034">
    <property type="entry name" value="DeoR_HTH"/>
</dbReference>
<evidence type="ECO:0000313" key="7">
    <source>
        <dbReference type="Proteomes" id="UP001165667"/>
    </source>
</evidence>
<dbReference type="EMBL" id="JAMOIM010000014">
    <property type="protein sequence ID" value="MCW6510194.1"/>
    <property type="molecule type" value="Genomic_DNA"/>
</dbReference>
<keyword evidence="7" id="KW-1185">Reference proteome</keyword>
<protein>
    <submittedName>
        <fullName evidence="6">DeoR/GlpR family DNA-binding transcription regulator</fullName>
    </submittedName>
</protein>
<dbReference type="GO" id="GO:0003700">
    <property type="term" value="F:DNA-binding transcription factor activity"/>
    <property type="evidence" value="ECO:0007669"/>
    <property type="project" value="InterPro"/>
</dbReference>
<organism evidence="6 7">
    <name type="scientific">Lichenifustis flavocetrariae</name>
    <dbReference type="NCBI Taxonomy" id="2949735"/>
    <lineage>
        <taxon>Bacteria</taxon>
        <taxon>Pseudomonadati</taxon>
        <taxon>Pseudomonadota</taxon>
        <taxon>Alphaproteobacteria</taxon>
        <taxon>Hyphomicrobiales</taxon>
        <taxon>Lichenihabitantaceae</taxon>
        <taxon>Lichenifustis</taxon>
    </lineage>
</organism>
<comment type="caution">
    <text evidence="6">The sequence shown here is derived from an EMBL/GenBank/DDBJ whole genome shotgun (WGS) entry which is preliminary data.</text>
</comment>
<evidence type="ECO:0000259" key="5">
    <source>
        <dbReference type="PROSITE" id="PS51000"/>
    </source>
</evidence>
<dbReference type="Proteomes" id="UP001165667">
    <property type="component" value="Unassembled WGS sequence"/>
</dbReference>
<keyword evidence="2" id="KW-0805">Transcription regulation</keyword>
<proteinExistence type="predicted"/>
<sequence length="262" mass="27746">MLVTEDLLPEERLDRIRSRLVRDGRVSASDLAREFHTSEDTIRRDLRDLAAAGFCRRVYGGALRSPVSEPLRTRLDQRPGAKAALARAAARLVVANQTVFIDTGSTNCSLAAALPDDVAFTVVTNAPAVAVALATHTRCSVIQIGGRIDPATGGSFGTRALRDLDGLRPDLFFAGTCAVSAQHGLAVFDGEEAAFKRRLVDSGARLIVLATTEKLATSAPFGFASLGEVDTLVLEFGVGFDSADAYPDLHILHAAAATEAKS</sequence>
<evidence type="ECO:0000256" key="3">
    <source>
        <dbReference type="ARBA" id="ARBA00023125"/>
    </source>
</evidence>
<dbReference type="PROSITE" id="PS00894">
    <property type="entry name" value="HTH_DEOR_1"/>
    <property type="match status" value="1"/>
</dbReference>
<dbReference type="Gene3D" id="1.10.10.10">
    <property type="entry name" value="Winged helix-like DNA-binding domain superfamily/Winged helix DNA-binding domain"/>
    <property type="match status" value="1"/>
</dbReference>
<dbReference type="SUPFAM" id="SSF46785">
    <property type="entry name" value="Winged helix' DNA-binding domain"/>
    <property type="match status" value="1"/>
</dbReference>
<dbReference type="RefSeq" id="WP_282586572.1">
    <property type="nucleotide sequence ID" value="NZ_JAMOIM010000014.1"/>
</dbReference>
<dbReference type="SMART" id="SM00420">
    <property type="entry name" value="HTH_DEOR"/>
    <property type="match status" value="1"/>
</dbReference>
<dbReference type="Gene3D" id="3.40.50.1360">
    <property type="match status" value="1"/>
</dbReference>
<feature type="domain" description="HTH deoR-type" evidence="5">
    <location>
        <begin position="9"/>
        <end position="64"/>
    </location>
</feature>
<dbReference type="InterPro" id="IPR036390">
    <property type="entry name" value="WH_DNA-bd_sf"/>
</dbReference>